<protein>
    <submittedName>
        <fullName evidence="2">Uncharacterized protein</fullName>
    </submittedName>
</protein>
<organism evidence="2 3">
    <name type="scientific">Fumia xinanensis</name>
    <dbReference type="NCBI Taxonomy" id="2763659"/>
    <lineage>
        <taxon>Bacteria</taxon>
        <taxon>Bacillati</taxon>
        <taxon>Bacillota</taxon>
        <taxon>Clostridia</taxon>
        <taxon>Eubacteriales</taxon>
        <taxon>Oscillospiraceae</taxon>
        <taxon>Fumia</taxon>
    </lineage>
</organism>
<dbReference type="Proteomes" id="UP000610760">
    <property type="component" value="Unassembled WGS sequence"/>
</dbReference>
<evidence type="ECO:0000313" key="3">
    <source>
        <dbReference type="Proteomes" id="UP000610760"/>
    </source>
</evidence>
<accession>A0A926DZ44</accession>
<keyword evidence="3" id="KW-1185">Reference proteome</keyword>
<dbReference type="EMBL" id="JACRSV010000001">
    <property type="protein sequence ID" value="MBC8558544.1"/>
    <property type="molecule type" value="Genomic_DNA"/>
</dbReference>
<name>A0A926DZ44_9FIRM</name>
<evidence type="ECO:0000256" key="1">
    <source>
        <dbReference type="SAM" id="Phobius"/>
    </source>
</evidence>
<keyword evidence="1" id="KW-0812">Transmembrane</keyword>
<keyword evidence="1" id="KW-0472">Membrane</keyword>
<evidence type="ECO:0000313" key="2">
    <source>
        <dbReference type="EMBL" id="MBC8558544.1"/>
    </source>
</evidence>
<reference evidence="2" key="1">
    <citation type="submission" date="2020-08" db="EMBL/GenBank/DDBJ databases">
        <title>Genome public.</title>
        <authorList>
            <person name="Liu C."/>
            <person name="Sun Q."/>
        </authorList>
    </citation>
    <scope>NUCLEOTIDE SEQUENCE</scope>
    <source>
        <strain evidence="2">NSJ-33</strain>
    </source>
</reference>
<feature type="transmembrane region" description="Helical" evidence="1">
    <location>
        <begin position="60"/>
        <end position="81"/>
    </location>
</feature>
<keyword evidence="1" id="KW-1133">Transmembrane helix</keyword>
<sequence>MESNKNDQVSEEQRELQELIELKKMRQAASEHPEIVDALPKQEEEILLPKTFKEKWDNYWYHYKLVTWLAVFVVFVAGWFVKDIFFGVKYDLVVDIASKYSFSAINEGMGEDAAAYIEDYDGNGKKAVLVNEMQVNYDGTGSNDQTTMVGEQKILAVLNAGEDLVFILDGQTYDQLIGSNGGESIFTDLSALYPDLPELVQDDKVLIQQTALGKKWRMNTVGSELYLCVRKIEGNVQDNEKTQKKYEDALNFVDHVVKGEWAA</sequence>
<comment type="caution">
    <text evidence="2">The sequence shown here is derived from an EMBL/GenBank/DDBJ whole genome shotgun (WGS) entry which is preliminary data.</text>
</comment>
<dbReference type="RefSeq" id="WP_249293437.1">
    <property type="nucleotide sequence ID" value="NZ_JACRSV010000001.1"/>
</dbReference>
<proteinExistence type="predicted"/>
<dbReference type="AlphaFoldDB" id="A0A926DZ44"/>
<gene>
    <name evidence="2" type="ORF">H8710_00540</name>
</gene>